<dbReference type="OrthoDB" id="9786766at2"/>
<organism evidence="4 5">
    <name type="scientific">Thermoanaerobaculum aquaticum</name>
    <dbReference type="NCBI Taxonomy" id="1312852"/>
    <lineage>
        <taxon>Bacteria</taxon>
        <taxon>Pseudomonadati</taxon>
        <taxon>Acidobacteriota</taxon>
        <taxon>Thermoanaerobaculia</taxon>
        <taxon>Thermoanaerobaculales</taxon>
        <taxon>Thermoanaerobaculaceae</taxon>
        <taxon>Thermoanaerobaculum</taxon>
    </lineage>
</organism>
<dbReference type="CDD" id="cd09618">
    <property type="entry name" value="CBM9_like_2"/>
    <property type="match status" value="1"/>
</dbReference>
<feature type="domain" description="DUF5916" evidence="3">
    <location>
        <begin position="260"/>
        <end position="323"/>
    </location>
</feature>
<dbReference type="AlphaFoldDB" id="A0A062XPE2"/>
<sequence length="736" mass="82824">MRTKTITLVFLPLALTLATHAQTLEVPEVNAEFRIDGIMDEPSWQKALVLELPYEVEPGDNTPAPVRTTCYVVSTPHALLVGFEAFDPNPSEIRAHYSDRDRLFRDDFVGFMLDTFADKRRAYTFAVNPLGVQADGVRSETAGDEENYSFDFTWNAAGRITASGYQVEIEIPFSALRFPAGNGAKKWGFGALRAYPRSVRRMLFSARLDRNNSCTLCQLPEIQGFASARPGRSLEVNPTFAAAQSQTRKELDQPTMSQPSRRGDGGLSLLWGITPNLSLAATLNPDFSQVEADAAQLSINRTFALFYPEKRPFFLEGADNFSTPLPVVYTRSLADPQWGLKLTGKEGRSTLGVLVVRDEITNLLLPGVQESSQTTLERPSDAAVFRYRYDLGQSSVLGAIVSNRQAAGYYNRVLGVDGMLRFSDADSLQFQVLRSQTRYPALADIEPSLQEKELEESAWQLAAGHSSRNWEGWVFLRNVGEGFRADLGFLPQVGMRGGEVGAQRILWGEEGCWYTRLAFGTEVNFWEDQHGQLLHRNAAVMVRYSGPLQSTVFLRATRFTEAWNGQQFSGKRLRVFSNVRFSGSLTSSLGLELGDAVDYSNSQLARITRVSPGFTWNWGRHLYLQGDFVGERLEVARGELYRALVAELRSWYHFNVRSYLRLILQRTQVTYHPELYQDPPNRRSIRTNTQVLFAYKLNPQSLVFVGYSSNLRGDEHTANVTMGRTLFLKLSYNWLV</sequence>
<accession>A0A062XPE2</accession>
<protein>
    <recommendedName>
        <fullName evidence="3">DUF5916 domain-containing protein</fullName>
    </recommendedName>
</protein>
<feature type="region of interest" description="Disordered" evidence="1">
    <location>
        <begin position="240"/>
        <end position="262"/>
    </location>
</feature>
<dbReference type="RefSeq" id="WP_053334858.1">
    <property type="nucleotide sequence ID" value="NZ_JMFG01000008.1"/>
</dbReference>
<comment type="caution">
    <text evidence="4">The sequence shown here is derived from an EMBL/GenBank/DDBJ whole genome shotgun (WGS) entry which is preliminary data.</text>
</comment>
<keyword evidence="5" id="KW-1185">Reference proteome</keyword>
<gene>
    <name evidence="4" type="ORF">EG19_12055</name>
</gene>
<dbReference type="Gene3D" id="2.60.40.1190">
    <property type="match status" value="1"/>
</dbReference>
<proteinExistence type="predicted"/>
<evidence type="ECO:0000256" key="1">
    <source>
        <dbReference type="SAM" id="MobiDB-lite"/>
    </source>
</evidence>
<feature type="chain" id="PRO_5001616399" description="DUF5916 domain-containing protein" evidence="2">
    <location>
        <begin position="22"/>
        <end position="736"/>
    </location>
</feature>
<reference evidence="4 5" key="1">
    <citation type="submission" date="2014-04" db="EMBL/GenBank/DDBJ databases">
        <title>The Genome Sequence of Thermoanaerobaculum aquaticum MP-01, The First Cultivated Group 23 Acidobacterium.</title>
        <authorList>
            <person name="Stamps B.W."/>
            <person name="Losey N.A."/>
            <person name="Lawson P.A."/>
            <person name="Stevenson B.S."/>
        </authorList>
    </citation>
    <scope>NUCLEOTIDE SEQUENCE [LARGE SCALE GENOMIC DNA]</scope>
    <source>
        <strain evidence="4 5">MP-01</strain>
    </source>
</reference>
<dbReference type="STRING" id="1312852.EG19_12055"/>
<keyword evidence="2" id="KW-0732">Signal</keyword>
<evidence type="ECO:0000313" key="4">
    <source>
        <dbReference type="EMBL" id="KDA54442.1"/>
    </source>
</evidence>
<name>A0A062XPE2_9BACT</name>
<evidence type="ECO:0000313" key="5">
    <source>
        <dbReference type="Proteomes" id="UP000027284"/>
    </source>
</evidence>
<dbReference type="Pfam" id="PF19313">
    <property type="entry name" value="DUF5916"/>
    <property type="match status" value="1"/>
</dbReference>
<dbReference type="SUPFAM" id="SSF49344">
    <property type="entry name" value="CBD9-like"/>
    <property type="match status" value="1"/>
</dbReference>
<dbReference type="Proteomes" id="UP000027284">
    <property type="component" value="Unassembled WGS sequence"/>
</dbReference>
<dbReference type="EMBL" id="JMFG01000008">
    <property type="protein sequence ID" value="KDA54442.1"/>
    <property type="molecule type" value="Genomic_DNA"/>
</dbReference>
<evidence type="ECO:0000256" key="2">
    <source>
        <dbReference type="SAM" id="SignalP"/>
    </source>
</evidence>
<evidence type="ECO:0000259" key="3">
    <source>
        <dbReference type="Pfam" id="PF19313"/>
    </source>
</evidence>
<feature type="signal peptide" evidence="2">
    <location>
        <begin position="1"/>
        <end position="21"/>
    </location>
</feature>
<dbReference type="InterPro" id="IPR045670">
    <property type="entry name" value="DUF5916"/>
</dbReference>